<dbReference type="GO" id="GO:0017168">
    <property type="term" value="F:5-oxoprolinase (ATP-hydrolyzing) activity"/>
    <property type="evidence" value="ECO:0007669"/>
    <property type="project" value="TreeGrafter"/>
</dbReference>
<dbReference type="EMBL" id="CP001854">
    <property type="protein sequence ID" value="ADB48888.1"/>
    <property type="molecule type" value="Genomic_DNA"/>
</dbReference>
<feature type="domain" description="Hydantoinase A/oxoprolinase" evidence="1">
    <location>
        <begin position="203"/>
        <end position="490"/>
    </location>
</feature>
<dbReference type="AlphaFoldDB" id="D3F7B7"/>
<dbReference type="Pfam" id="PF01968">
    <property type="entry name" value="Hydantoinase_A"/>
    <property type="match status" value="1"/>
</dbReference>
<dbReference type="Pfam" id="PF05378">
    <property type="entry name" value="Hydant_A_N"/>
    <property type="match status" value="1"/>
</dbReference>
<evidence type="ECO:0000259" key="2">
    <source>
        <dbReference type="Pfam" id="PF05378"/>
    </source>
</evidence>
<dbReference type="PANTHER" id="PTHR11365">
    <property type="entry name" value="5-OXOPROLINASE RELATED"/>
    <property type="match status" value="1"/>
</dbReference>
<dbReference type="GO" id="GO:0006749">
    <property type="term" value="P:glutathione metabolic process"/>
    <property type="evidence" value="ECO:0007669"/>
    <property type="project" value="TreeGrafter"/>
</dbReference>
<dbReference type="OrthoDB" id="9768323at2"/>
<feature type="domain" description="Hydantoinase/oxoprolinase N-terminal" evidence="2">
    <location>
        <begin position="2"/>
        <end position="181"/>
    </location>
</feature>
<dbReference type="PANTHER" id="PTHR11365:SF23">
    <property type="entry name" value="HYPOTHETICAL 5-OXOPROLINASE (EUROFUNG)-RELATED"/>
    <property type="match status" value="1"/>
</dbReference>
<dbReference type="STRING" id="469383.Cwoe_0452"/>
<evidence type="ECO:0000259" key="1">
    <source>
        <dbReference type="Pfam" id="PF01968"/>
    </source>
</evidence>
<dbReference type="KEGG" id="cwo:Cwoe_0452"/>
<sequence length="693" mass="71092">MRFAIDCGGTFTDLVVGAADETRAYKALTVHADPVAGVLDAFDLAASDLGRTRGQLLADGELLLHATTRALNAVTEGRTAKTALLVTAGHPDVLSLREGGRHSLFDFATATPPPLVPRAWTYEIPERLDRRGRVVRPLDLDHVGRIAAELAEREVEAVAVSFLWSIVAPEHELAVEALLARALPGVPVSCGHRVNPVLREYRRTVATALDASLKPLMSDYLDDFERRLRAEGFGGRLLMTTSSGGAVPLGEVAARPVLSIGSGPAMAPIAARALPQVGAAGTAIVADTGGTTFDASVVRRGRVALTADVWLQRPFLGDVTGVPGIAVRSIGAGGGSIAWLDDGGLLRLGPQSAGSRPGPAAFGRGGEEPTLTDAAVVCGLLDPADFLGGRLRLDAVAARAAIERRVGAPLGLDAVAAAEAVLELATEQMAAALDELVAHEGIDPAEAVYVAGGGAAGLNACAIGRRLGCRRLIVPGAGPALSATGALVAPIGTVMTRALATSSADFDHAAAVAALVALDDDATGFARRAGAAAADRLEFEALCRYVDQAWELGIPIERDASDAIDVTALVAAFHAEHERLLGSAQPGAVVEVLGLQLRIEIGELRTPPGFAHGSGAVPPTRRARMGGADLDVQVLDVADVPRDGILGPAIVRSSLTTVVIPAGAAVRSDGVGGLEVDLAAGAGRRTQTTEVAA</sequence>
<dbReference type="InterPro" id="IPR008040">
    <property type="entry name" value="Hydant_A_N"/>
</dbReference>
<accession>D3F7B7</accession>
<reference evidence="3 4" key="1">
    <citation type="journal article" date="2010" name="Stand. Genomic Sci.">
        <title>Complete genome sequence of Conexibacter woesei type strain (ID131577).</title>
        <authorList>
            <person name="Pukall R."/>
            <person name="Lapidus A."/>
            <person name="Glavina Del Rio T."/>
            <person name="Copeland A."/>
            <person name="Tice H."/>
            <person name="Cheng J.-F."/>
            <person name="Lucas S."/>
            <person name="Chen F."/>
            <person name="Nolan M."/>
            <person name="Bruce D."/>
            <person name="Goodwin L."/>
            <person name="Pitluck S."/>
            <person name="Mavromatis K."/>
            <person name="Ivanova N."/>
            <person name="Ovchinnikova G."/>
            <person name="Pati A."/>
            <person name="Chen A."/>
            <person name="Palaniappan K."/>
            <person name="Land M."/>
            <person name="Hauser L."/>
            <person name="Chang Y.-J."/>
            <person name="Jeffries C.D."/>
            <person name="Chain P."/>
            <person name="Meincke L."/>
            <person name="Sims D."/>
            <person name="Brettin T."/>
            <person name="Detter J.C."/>
            <person name="Rohde M."/>
            <person name="Goeker M."/>
            <person name="Bristow J."/>
            <person name="Eisen J.A."/>
            <person name="Markowitz V."/>
            <person name="Kyrpides N.C."/>
            <person name="Klenk H.-P."/>
            <person name="Hugenholtz P."/>
        </authorList>
    </citation>
    <scope>NUCLEOTIDE SEQUENCE [LARGE SCALE GENOMIC DNA]</scope>
    <source>
        <strain evidence="4">DSM 14684 / CIP 108061 / JCM 11494 / NBRC 100937 / ID131577</strain>
    </source>
</reference>
<organism evidence="3 4">
    <name type="scientific">Conexibacter woesei (strain DSM 14684 / CCUG 47730 / CIP 108061 / JCM 11494 / NBRC 100937 / ID131577)</name>
    <dbReference type="NCBI Taxonomy" id="469383"/>
    <lineage>
        <taxon>Bacteria</taxon>
        <taxon>Bacillati</taxon>
        <taxon>Actinomycetota</taxon>
        <taxon>Thermoleophilia</taxon>
        <taxon>Solirubrobacterales</taxon>
        <taxon>Conexibacteraceae</taxon>
        <taxon>Conexibacter</taxon>
    </lineage>
</organism>
<evidence type="ECO:0000313" key="3">
    <source>
        <dbReference type="EMBL" id="ADB48888.1"/>
    </source>
</evidence>
<dbReference type="RefSeq" id="WP_012931941.1">
    <property type="nucleotide sequence ID" value="NC_013739.1"/>
</dbReference>
<dbReference type="InterPro" id="IPR002821">
    <property type="entry name" value="Hydantoinase_A"/>
</dbReference>
<proteinExistence type="predicted"/>
<dbReference type="eggNOG" id="COG0145">
    <property type="taxonomic scope" value="Bacteria"/>
</dbReference>
<dbReference type="InterPro" id="IPR045079">
    <property type="entry name" value="Oxoprolinase-like"/>
</dbReference>
<name>D3F7B7_CONWI</name>
<reference evidence="4" key="2">
    <citation type="submission" date="2010-01" db="EMBL/GenBank/DDBJ databases">
        <title>The complete genome of Conexibacter woesei DSM 14684.</title>
        <authorList>
            <consortium name="US DOE Joint Genome Institute (JGI-PGF)"/>
            <person name="Lucas S."/>
            <person name="Copeland A."/>
            <person name="Lapidus A."/>
            <person name="Glavina del Rio T."/>
            <person name="Dalin E."/>
            <person name="Tice H."/>
            <person name="Bruce D."/>
            <person name="Goodwin L."/>
            <person name="Pitluck S."/>
            <person name="Kyrpides N."/>
            <person name="Mavromatis K."/>
            <person name="Ivanova N."/>
            <person name="Mikhailova N."/>
            <person name="Chertkov O."/>
            <person name="Brettin T."/>
            <person name="Detter J.C."/>
            <person name="Han C."/>
            <person name="Larimer F."/>
            <person name="Land M."/>
            <person name="Hauser L."/>
            <person name="Markowitz V."/>
            <person name="Cheng J.-F."/>
            <person name="Hugenholtz P."/>
            <person name="Woyke T."/>
            <person name="Wu D."/>
            <person name="Pukall R."/>
            <person name="Steenblock K."/>
            <person name="Schneider S."/>
            <person name="Klenk H.-P."/>
            <person name="Eisen J.A."/>
        </authorList>
    </citation>
    <scope>NUCLEOTIDE SEQUENCE [LARGE SCALE GENOMIC DNA]</scope>
    <source>
        <strain evidence="4">DSM 14684 / CIP 108061 / JCM 11494 / NBRC 100937 / ID131577</strain>
    </source>
</reference>
<evidence type="ECO:0000313" key="4">
    <source>
        <dbReference type="Proteomes" id="UP000008229"/>
    </source>
</evidence>
<keyword evidence="4" id="KW-1185">Reference proteome</keyword>
<dbReference type="GO" id="GO:0005829">
    <property type="term" value="C:cytosol"/>
    <property type="evidence" value="ECO:0007669"/>
    <property type="project" value="TreeGrafter"/>
</dbReference>
<dbReference type="Proteomes" id="UP000008229">
    <property type="component" value="Chromosome"/>
</dbReference>
<gene>
    <name evidence="3" type="ordered locus">Cwoe_0452</name>
</gene>
<dbReference type="HOGENOM" id="CLU_002157_1_2_11"/>
<protein>
    <submittedName>
        <fullName evidence="3">Hydantoinase/oxoprolinase</fullName>
    </submittedName>
</protein>